<keyword evidence="1" id="KW-0210">Decarboxylase</keyword>
<evidence type="ECO:0008006" key="6">
    <source>
        <dbReference type="Google" id="ProtNLM"/>
    </source>
</evidence>
<dbReference type="EMBL" id="MSFO01000002">
    <property type="protein sequence ID" value="PLB53098.1"/>
    <property type="molecule type" value="Genomic_DNA"/>
</dbReference>
<keyword evidence="5" id="KW-1185">Reference proteome</keyword>
<comment type="caution">
    <text evidence="4">The sequence shown here is derived from an EMBL/GenBank/DDBJ whole genome shotgun (WGS) entry which is preliminary data.</text>
</comment>
<evidence type="ECO:0000256" key="3">
    <source>
        <dbReference type="SAM" id="MobiDB-lite"/>
    </source>
</evidence>
<dbReference type="GeneID" id="36559821"/>
<dbReference type="Pfam" id="PF02666">
    <property type="entry name" value="PS_Dcarbxylase"/>
    <property type="match status" value="1"/>
</dbReference>
<gene>
    <name evidence="4" type="ORF">P170DRAFT_462881</name>
</gene>
<dbReference type="VEuPathDB" id="FungiDB:P170DRAFT_462881"/>
<dbReference type="AlphaFoldDB" id="A0A2I2GJP0"/>
<dbReference type="PANTHER" id="PTHR10067:SF13">
    <property type="entry name" value="PHOSPHATIDYLSERINE DECARBOXYLASE"/>
    <property type="match status" value="1"/>
</dbReference>
<accession>A0A2I2GJP0</accession>
<evidence type="ECO:0000256" key="1">
    <source>
        <dbReference type="ARBA" id="ARBA00022793"/>
    </source>
</evidence>
<evidence type="ECO:0000313" key="4">
    <source>
        <dbReference type="EMBL" id="PLB53098.1"/>
    </source>
</evidence>
<dbReference type="PANTHER" id="PTHR10067">
    <property type="entry name" value="PHOSPHATIDYLSERINE DECARBOXYLASE"/>
    <property type="match status" value="1"/>
</dbReference>
<dbReference type="InterPro" id="IPR003817">
    <property type="entry name" value="PS_Dcarbxylase"/>
</dbReference>
<feature type="region of interest" description="Disordered" evidence="3">
    <location>
        <begin position="264"/>
        <end position="283"/>
    </location>
</feature>
<evidence type="ECO:0000313" key="5">
    <source>
        <dbReference type="Proteomes" id="UP000234275"/>
    </source>
</evidence>
<dbReference type="GO" id="GO:0008654">
    <property type="term" value="P:phospholipid biosynthetic process"/>
    <property type="evidence" value="ECO:0007669"/>
    <property type="project" value="InterPro"/>
</dbReference>
<name>A0A2I2GJP0_9EURO</name>
<dbReference type="Proteomes" id="UP000234275">
    <property type="component" value="Unassembled WGS sequence"/>
</dbReference>
<organism evidence="4 5">
    <name type="scientific">Aspergillus steynii IBT 23096</name>
    <dbReference type="NCBI Taxonomy" id="1392250"/>
    <lineage>
        <taxon>Eukaryota</taxon>
        <taxon>Fungi</taxon>
        <taxon>Dikarya</taxon>
        <taxon>Ascomycota</taxon>
        <taxon>Pezizomycotina</taxon>
        <taxon>Eurotiomycetes</taxon>
        <taxon>Eurotiomycetidae</taxon>
        <taxon>Eurotiales</taxon>
        <taxon>Aspergillaceae</taxon>
        <taxon>Aspergillus</taxon>
        <taxon>Aspergillus subgen. Circumdati</taxon>
    </lineage>
</organism>
<sequence>MPNQEHSDIVNELHQMIIENKWEKDFAKGIENAFSLAEKDLLEARIYEGKTHAETVMSFLHFCDRYVKWVPTTTSSRDEALWMLSVFYFVFDQVPIFSKKYQTPILPDATPNEAPISKWLHTYANDLGKWMDDPKSVAAVDTFSENPEYMVNPIYRPIAPKNTVASPCDAKFDGYWKIQDDGNVILPSPSVNFKGIEWPIKKLLDDTELASKFHGGTLMHSFLLPNNYHRVHAPVSGKLVDYKTIPGDVYLEVTADRKKNRIGHIPRFMDPRDGKKQDEDVEAQDTPGYQWNQVRGMWIFETHEEGKENRDIDIGTVVLFAVGMAQISCVVATESPEDDDDCQDDHVKQIKYPQPGQWVNKGDEIGYLKYGGSDYILLFEKDKVEFLPPSFGTGALAVGTPQKGSLYLQGAALVSKK</sequence>
<keyword evidence="2" id="KW-0456">Lyase</keyword>
<proteinExistence type="predicted"/>
<protein>
    <recommendedName>
        <fullName evidence="6">Phosphatidylserine decarboxylase</fullName>
    </recommendedName>
</protein>
<feature type="compositionally biased region" description="Basic and acidic residues" evidence="3">
    <location>
        <begin position="267"/>
        <end position="278"/>
    </location>
</feature>
<dbReference type="RefSeq" id="XP_024708400.1">
    <property type="nucleotide sequence ID" value="XM_024852123.1"/>
</dbReference>
<evidence type="ECO:0000256" key="2">
    <source>
        <dbReference type="ARBA" id="ARBA00023239"/>
    </source>
</evidence>
<reference evidence="4 5" key="1">
    <citation type="submission" date="2016-12" db="EMBL/GenBank/DDBJ databases">
        <title>The genomes of Aspergillus section Nigri reveals drivers in fungal speciation.</title>
        <authorList>
            <consortium name="DOE Joint Genome Institute"/>
            <person name="Vesth T.C."/>
            <person name="Nybo J."/>
            <person name="Theobald S."/>
            <person name="Brandl J."/>
            <person name="Frisvad J.C."/>
            <person name="Nielsen K.F."/>
            <person name="Lyhne E.K."/>
            <person name="Kogle M.E."/>
            <person name="Kuo A."/>
            <person name="Riley R."/>
            <person name="Clum A."/>
            <person name="Nolan M."/>
            <person name="Lipzen A."/>
            <person name="Salamov A."/>
            <person name="Henrissat B."/>
            <person name="Wiebenga A."/>
            <person name="De Vries R.P."/>
            <person name="Grigoriev I.V."/>
            <person name="Mortensen U.H."/>
            <person name="Andersen M.R."/>
            <person name="Baker S.E."/>
        </authorList>
    </citation>
    <scope>NUCLEOTIDE SEQUENCE [LARGE SCALE GENOMIC DNA]</scope>
    <source>
        <strain evidence="4 5">IBT 23096</strain>
    </source>
</reference>
<dbReference type="STRING" id="1392250.A0A2I2GJP0"/>
<dbReference type="GO" id="GO:0004609">
    <property type="term" value="F:phosphatidylserine decarboxylase activity"/>
    <property type="evidence" value="ECO:0007669"/>
    <property type="project" value="InterPro"/>
</dbReference>
<dbReference type="OrthoDB" id="5973539at2759"/>